<dbReference type="GO" id="GO:0005737">
    <property type="term" value="C:cytoplasm"/>
    <property type="evidence" value="ECO:0007669"/>
    <property type="project" value="TreeGrafter"/>
</dbReference>
<dbReference type="GO" id="GO:0016757">
    <property type="term" value="F:glycosyltransferase activity"/>
    <property type="evidence" value="ECO:0007669"/>
    <property type="project" value="UniProtKB-UniRule"/>
</dbReference>
<keyword evidence="4 8" id="KW-0808">Transferase</keyword>
<proteinExistence type="inferred from homology"/>
<comment type="similarity">
    <text evidence="2 8">Belongs to the glycosyltransferase 92 family.</text>
</comment>
<evidence type="ECO:0000256" key="5">
    <source>
        <dbReference type="ARBA" id="ARBA00022692"/>
    </source>
</evidence>
<dbReference type="AlphaFoldDB" id="A0A6P7Y762"/>
<keyword evidence="6 8" id="KW-1133">Transmembrane helix</keyword>
<evidence type="ECO:0000256" key="8">
    <source>
        <dbReference type="RuleBase" id="RU366017"/>
    </source>
</evidence>
<reference evidence="10" key="1">
    <citation type="submission" date="2025-08" db="UniProtKB">
        <authorList>
            <consortium name="RefSeq"/>
        </authorList>
    </citation>
    <scope>IDENTIFICATION</scope>
</reference>
<dbReference type="GeneID" id="115472955"/>
<organism evidence="9 10">
    <name type="scientific">Microcaecilia unicolor</name>
    <dbReference type="NCBI Taxonomy" id="1415580"/>
    <lineage>
        <taxon>Eukaryota</taxon>
        <taxon>Metazoa</taxon>
        <taxon>Chordata</taxon>
        <taxon>Craniata</taxon>
        <taxon>Vertebrata</taxon>
        <taxon>Euteleostomi</taxon>
        <taxon>Amphibia</taxon>
        <taxon>Gymnophiona</taxon>
        <taxon>Siphonopidae</taxon>
        <taxon>Microcaecilia</taxon>
    </lineage>
</organism>
<evidence type="ECO:0000256" key="4">
    <source>
        <dbReference type="ARBA" id="ARBA00022679"/>
    </source>
</evidence>
<evidence type="ECO:0000256" key="3">
    <source>
        <dbReference type="ARBA" id="ARBA00022676"/>
    </source>
</evidence>
<dbReference type="PANTHER" id="PTHR21461">
    <property type="entry name" value="GLYCOSYLTRANSFERASE FAMILY 92 PROTEIN"/>
    <property type="match status" value="1"/>
</dbReference>
<keyword evidence="3 8" id="KW-0328">Glycosyltransferase</keyword>
<sequence length="474" mass="54628">MPIIWNMRTVPGRLFYASLVHLHLSKFFSEMCYSKRKACLVVIILTTGMCMWMLCKQRNHLPLMITSKNLYCNKGSASAAITPLKDGRTFIVSPYFDTRDNILRVLAIIHHKEVKELYCLLCCGSNTSYHSAMAIIDLHSDRFGFPYGTADLLCSIPENCDAKYVSILPFPKGDIEQMPTFKIKNREPTALSADFTVCISTMFGNYNNALQFIQSMEMYKLLGAQKVIIYKTNCSQLMEKLLQYYITEGTVEVISWPIKDYLNTSSKWHYSMDAKDIGYYGQITALNDCVYRNMYTSKYVLLNDLDEIILPFKHWNWATMMERLQQQNPNHGVFLFENHIFPVTVSTSDFNILSWRNVPGVNILQHIYREPDRPNFFNGRKIILNPRIVYQTSVHSVLKPSNANLKVSNDIAIVFHCRGPYQAHLPKQSLIRDATIWKYSSLLIRNVNHVLNETMFSQVVTKQEGYSGSKAVVR</sequence>
<feature type="transmembrane region" description="Helical" evidence="8">
    <location>
        <begin position="38"/>
        <end position="54"/>
    </location>
</feature>
<keyword evidence="9" id="KW-1185">Reference proteome</keyword>
<evidence type="ECO:0000256" key="2">
    <source>
        <dbReference type="ARBA" id="ARBA00007647"/>
    </source>
</evidence>
<dbReference type="PANTHER" id="PTHR21461:SF69">
    <property type="entry name" value="GLYCOSYLTRANSFERASE FAMILY 92 PROTEIN"/>
    <property type="match status" value="1"/>
</dbReference>
<dbReference type="GO" id="GO:0016020">
    <property type="term" value="C:membrane"/>
    <property type="evidence" value="ECO:0007669"/>
    <property type="project" value="UniProtKB-SubCell"/>
</dbReference>
<dbReference type="Proteomes" id="UP000515156">
    <property type="component" value="Chromosome 6"/>
</dbReference>
<dbReference type="KEGG" id="muo:115472955"/>
<dbReference type="Pfam" id="PF01697">
    <property type="entry name" value="Glyco_transf_92"/>
    <property type="match status" value="1"/>
</dbReference>
<dbReference type="OrthoDB" id="2526284at2759"/>
<protein>
    <recommendedName>
        <fullName evidence="8">Glycosyltransferase family 92 protein</fullName>
        <ecNumber evidence="8">2.4.1.-</ecNumber>
    </recommendedName>
</protein>
<dbReference type="InParanoid" id="A0A6P7Y762"/>
<evidence type="ECO:0000256" key="6">
    <source>
        <dbReference type="ARBA" id="ARBA00022989"/>
    </source>
</evidence>
<evidence type="ECO:0000313" key="9">
    <source>
        <dbReference type="Proteomes" id="UP000515156"/>
    </source>
</evidence>
<gene>
    <name evidence="10" type="primary">LOC115472955</name>
</gene>
<keyword evidence="7 8" id="KW-0472">Membrane</keyword>
<comment type="subcellular location">
    <subcellularLocation>
        <location evidence="1">Membrane</location>
        <topology evidence="1">Single-pass membrane protein</topology>
    </subcellularLocation>
</comment>
<dbReference type="InterPro" id="IPR008166">
    <property type="entry name" value="Glyco_transf_92"/>
</dbReference>
<dbReference type="RefSeq" id="XP_030063362.1">
    <property type="nucleotide sequence ID" value="XM_030207502.1"/>
</dbReference>
<dbReference type="EC" id="2.4.1.-" evidence="8"/>
<keyword evidence="5 8" id="KW-0812">Transmembrane</keyword>
<evidence type="ECO:0000313" key="10">
    <source>
        <dbReference type="RefSeq" id="XP_030063362.1"/>
    </source>
</evidence>
<evidence type="ECO:0000256" key="1">
    <source>
        <dbReference type="ARBA" id="ARBA00004167"/>
    </source>
</evidence>
<name>A0A6P7Y762_9AMPH</name>
<accession>A0A6P7Y762</accession>
<evidence type="ECO:0000256" key="7">
    <source>
        <dbReference type="ARBA" id="ARBA00023136"/>
    </source>
</evidence>